<protein>
    <submittedName>
        <fullName evidence="1">Uncharacterized protein</fullName>
    </submittedName>
</protein>
<dbReference type="STRING" id="27334.A0A0A2IN99"/>
<dbReference type="VEuPathDB" id="FungiDB:PEXP_089070"/>
<organism evidence="1 2">
    <name type="scientific">Penicillium expansum</name>
    <name type="common">Blue mold rot fungus</name>
    <dbReference type="NCBI Taxonomy" id="27334"/>
    <lineage>
        <taxon>Eukaryota</taxon>
        <taxon>Fungi</taxon>
        <taxon>Dikarya</taxon>
        <taxon>Ascomycota</taxon>
        <taxon>Pezizomycotina</taxon>
        <taxon>Eurotiomycetes</taxon>
        <taxon>Eurotiomycetidae</taxon>
        <taxon>Eurotiales</taxon>
        <taxon>Aspergillaceae</taxon>
        <taxon>Penicillium</taxon>
    </lineage>
</organism>
<dbReference type="AlphaFoldDB" id="A0A0A2IN99"/>
<reference evidence="1 2" key="1">
    <citation type="journal article" date="2015" name="Mol. Plant Microbe Interact.">
        <title>Genome, transcriptome, and functional analyses of Penicillium expansum provide new insights into secondary metabolism and pathogenicity.</title>
        <authorList>
            <person name="Ballester A.R."/>
            <person name="Marcet-Houben M."/>
            <person name="Levin E."/>
            <person name="Sela N."/>
            <person name="Selma-Lazaro C."/>
            <person name="Carmona L."/>
            <person name="Wisniewski M."/>
            <person name="Droby S."/>
            <person name="Gonzalez-Candelas L."/>
            <person name="Gabaldon T."/>
        </authorList>
    </citation>
    <scope>NUCLEOTIDE SEQUENCE [LARGE SCALE GENOMIC DNA]</scope>
    <source>
        <strain evidence="1 2">MD-8</strain>
    </source>
</reference>
<keyword evidence="2" id="KW-1185">Reference proteome</keyword>
<proteinExistence type="predicted"/>
<name>A0A0A2IN99_PENEN</name>
<evidence type="ECO:0000313" key="2">
    <source>
        <dbReference type="Proteomes" id="UP000030143"/>
    </source>
</evidence>
<accession>A0A0A2IN99</accession>
<dbReference type="Proteomes" id="UP000030143">
    <property type="component" value="Unassembled WGS sequence"/>
</dbReference>
<evidence type="ECO:0000313" key="1">
    <source>
        <dbReference type="EMBL" id="KGO52162.1"/>
    </source>
</evidence>
<dbReference type="RefSeq" id="XP_016594931.1">
    <property type="nucleotide sequence ID" value="XM_016748089.1"/>
</dbReference>
<gene>
    <name evidence="1" type="ORF">PEX2_108210</name>
</gene>
<sequence length="93" mass="10355">MSSVCLLKTKTPVIFEPNGTYGIIVFGSEGTQSGVLRTCAVVSLRTTEDSVHYAQFETVGEIKSIASFLQWPDRGYLVPVAWDDRQDREWIVG</sequence>
<dbReference type="HOGENOM" id="CLU_2400363_0_0_1"/>
<dbReference type="PhylomeDB" id="A0A0A2IN99"/>
<comment type="caution">
    <text evidence="1">The sequence shown here is derived from an EMBL/GenBank/DDBJ whole genome shotgun (WGS) entry which is preliminary data.</text>
</comment>
<dbReference type="EMBL" id="JQFZ01000274">
    <property type="protein sequence ID" value="KGO52162.1"/>
    <property type="molecule type" value="Genomic_DNA"/>
</dbReference>
<dbReference type="GeneID" id="27683510"/>